<dbReference type="EMBL" id="OU963871">
    <property type="protein sequence ID" value="CAH0382728.1"/>
    <property type="molecule type" value="Genomic_DNA"/>
</dbReference>
<feature type="chain" id="PRO_5040347033" description="Secreted protein" evidence="1">
    <location>
        <begin position="20"/>
        <end position="129"/>
    </location>
</feature>
<dbReference type="Proteomes" id="UP001152759">
    <property type="component" value="Chromosome 10"/>
</dbReference>
<evidence type="ECO:0000313" key="3">
    <source>
        <dbReference type="Proteomes" id="UP001152759"/>
    </source>
</evidence>
<proteinExistence type="predicted"/>
<protein>
    <recommendedName>
        <fullName evidence="4">Secreted protein</fullName>
    </recommendedName>
</protein>
<dbReference type="AlphaFoldDB" id="A0A9N9ZZP0"/>
<evidence type="ECO:0008006" key="4">
    <source>
        <dbReference type="Google" id="ProtNLM"/>
    </source>
</evidence>
<feature type="signal peptide" evidence="1">
    <location>
        <begin position="1"/>
        <end position="19"/>
    </location>
</feature>
<keyword evidence="1" id="KW-0732">Signal</keyword>
<sequence>MKTTLVLIMIICISTLAGAWDWHFRELRRLHNGEDTCLNLTECHTIEKRRYAKAQCYSYFVHFTYVPPAMHDRCPLARNARCRLYEGAWRCTVDLSDNTNSTEVPEEIAPLSFCIEHYRDWDQLVERGA</sequence>
<evidence type="ECO:0000313" key="2">
    <source>
        <dbReference type="EMBL" id="CAH0382728.1"/>
    </source>
</evidence>
<name>A0A9N9ZZP0_BEMTA</name>
<keyword evidence="3" id="KW-1185">Reference proteome</keyword>
<reference evidence="2" key="1">
    <citation type="submission" date="2021-12" db="EMBL/GenBank/DDBJ databases">
        <authorList>
            <person name="King R."/>
        </authorList>
    </citation>
    <scope>NUCLEOTIDE SEQUENCE</scope>
</reference>
<gene>
    <name evidence="2" type="ORF">BEMITA_LOCUS2233</name>
</gene>
<accession>A0A9N9ZZP0</accession>
<organism evidence="2 3">
    <name type="scientific">Bemisia tabaci</name>
    <name type="common">Sweetpotato whitefly</name>
    <name type="synonym">Aleurodes tabaci</name>
    <dbReference type="NCBI Taxonomy" id="7038"/>
    <lineage>
        <taxon>Eukaryota</taxon>
        <taxon>Metazoa</taxon>
        <taxon>Ecdysozoa</taxon>
        <taxon>Arthropoda</taxon>
        <taxon>Hexapoda</taxon>
        <taxon>Insecta</taxon>
        <taxon>Pterygota</taxon>
        <taxon>Neoptera</taxon>
        <taxon>Paraneoptera</taxon>
        <taxon>Hemiptera</taxon>
        <taxon>Sternorrhyncha</taxon>
        <taxon>Aleyrodoidea</taxon>
        <taxon>Aleyrodidae</taxon>
        <taxon>Aleyrodinae</taxon>
        <taxon>Bemisia</taxon>
    </lineage>
</organism>
<dbReference type="KEGG" id="btab:109035129"/>
<evidence type="ECO:0000256" key="1">
    <source>
        <dbReference type="SAM" id="SignalP"/>
    </source>
</evidence>